<name>A0A9W8Y9D2_9PLEO</name>
<keyword evidence="2" id="KW-1185">Reference proteome</keyword>
<gene>
    <name evidence="1" type="ORF">N0V83_004368</name>
</gene>
<evidence type="ECO:0000313" key="2">
    <source>
        <dbReference type="Proteomes" id="UP001140560"/>
    </source>
</evidence>
<dbReference type="EMBL" id="JAPEUY010000007">
    <property type="protein sequence ID" value="KAJ4371152.1"/>
    <property type="molecule type" value="Genomic_DNA"/>
</dbReference>
<reference evidence="1" key="1">
    <citation type="submission" date="2022-10" db="EMBL/GenBank/DDBJ databases">
        <title>Tapping the CABI collections for fungal endophytes: first genome assemblies for Collariella, Neodidymelliopsis, Ascochyta clinopodiicola, Didymella pomorum, Didymosphaeria variabile, Neocosmospora piperis and Neocucurbitaria cava.</title>
        <authorList>
            <person name="Hill R."/>
        </authorList>
    </citation>
    <scope>NUCLEOTIDE SEQUENCE</scope>
    <source>
        <strain evidence="1">IMI 356814</strain>
    </source>
</reference>
<dbReference type="Proteomes" id="UP001140560">
    <property type="component" value="Unassembled WGS sequence"/>
</dbReference>
<dbReference type="OrthoDB" id="5335493at2759"/>
<dbReference type="AlphaFoldDB" id="A0A9W8Y9D2"/>
<accession>A0A9W8Y9D2</accession>
<comment type="caution">
    <text evidence="1">The sequence shown here is derived from an EMBL/GenBank/DDBJ whole genome shotgun (WGS) entry which is preliminary data.</text>
</comment>
<sequence>MYPTKISERTEGCPAQPEDSVTMASSSDVVLHAFHDFIQEERMRSFKFLAQHSHRYMQQNELLVASPAEADHINLVRERVNPRKTAGYDVQYYTFTQPLALGSLQRTVAFLVPYAVKCSIHSMKVVDLLDEVLSYVTPATTWFHNTYDWDTEHGMQSPDVQNDEQRMWWDNNGKTFRLLDLPPELRETVYLHTIGCIMAPITHTKRSTGNTNVYLALGISTGPKTRAGRYRDPDIQRPNMSILQLNKQIHKEATEVAYRDTTKRICTLGRHGKSPIRGFGPRLLALPYLLYFLPREAPHPAFLRHIQLEMSARTYFNFVGIQARKNQPLHSRRIRIPFGITSLRTFPALRSLDFRFVSPKHPDAACPWSSNQTRQNPEVLHHSCQKLWIDWFFVFAWDALIELNDKRRQGVKNSTKPIRSSLSGCVKDSTRKHWQSIFDDECMADYTDSIKAGVLQIRRDKTDTESIPCHCSTPCSAPWAEESRESLVEF</sequence>
<protein>
    <submittedName>
        <fullName evidence="1">Uncharacterized protein</fullName>
    </submittedName>
</protein>
<organism evidence="1 2">
    <name type="scientific">Neocucurbitaria cava</name>
    <dbReference type="NCBI Taxonomy" id="798079"/>
    <lineage>
        <taxon>Eukaryota</taxon>
        <taxon>Fungi</taxon>
        <taxon>Dikarya</taxon>
        <taxon>Ascomycota</taxon>
        <taxon>Pezizomycotina</taxon>
        <taxon>Dothideomycetes</taxon>
        <taxon>Pleosporomycetidae</taxon>
        <taxon>Pleosporales</taxon>
        <taxon>Pleosporineae</taxon>
        <taxon>Cucurbitariaceae</taxon>
        <taxon>Neocucurbitaria</taxon>
    </lineage>
</organism>
<evidence type="ECO:0000313" key="1">
    <source>
        <dbReference type="EMBL" id="KAJ4371152.1"/>
    </source>
</evidence>
<dbReference type="PANTHER" id="PTHR38790:SF9">
    <property type="entry name" value="F-BOX DOMAIN-CONTAINING PROTEIN"/>
    <property type="match status" value="1"/>
</dbReference>
<proteinExistence type="predicted"/>
<dbReference type="PANTHER" id="PTHR38790">
    <property type="entry name" value="2EXR DOMAIN-CONTAINING PROTEIN-RELATED"/>
    <property type="match status" value="1"/>
</dbReference>